<dbReference type="GO" id="GO:0009366">
    <property type="term" value="C:enterobactin synthetase complex"/>
    <property type="evidence" value="ECO:0007669"/>
    <property type="project" value="TreeGrafter"/>
</dbReference>
<organism evidence="5 8">
    <name type="scientific">Xanthomonas sontii</name>
    <dbReference type="NCBI Taxonomy" id="2650745"/>
    <lineage>
        <taxon>Bacteria</taxon>
        <taxon>Pseudomonadati</taxon>
        <taxon>Pseudomonadota</taxon>
        <taxon>Gammaproteobacteria</taxon>
        <taxon>Lysobacterales</taxon>
        <taxon>Lysobacteraceae</taxon>
        <taxon>Xanthomonas</taxon>
    </lineage>
</organism>
<evidence type="ECO:0000256" key="1">
    <source>
        <dbReference type="ARBA" id="ARBA00001957"/>
    </source>
</evidence>
<accession>A0A6N7QKU0</accession>
<dbReference type="PANTHER" id="PTHR45527">
    <property type="entry name" value="NONRIBOSOMAL PEPTIDE SYNTHETASE"/>
    <property type="match status" value="1"/>
</dbReference>
<comment type="cofactor">
    <cofactor evidence="1">
        <name>pantetheine 4'-phosphate</name>
        <dbReference type="ChEBI" id="CHEBI:47942"/>
    </cofactor>
</comment>
<keyword evidence="7" id="KW-1185">Reference proteome</keyword>
<evidence type="ECO:0000256" key="2">
    <source>
        <dbReference type="ARBA" id="ARBA00022450"/>
    </source>
</evidence>
<dbReference type="Proteomes" id="UP000439314">
    <property type="component" value="Unassembled WGS sequence"/>
</dbReference>
<dbReference type="FunFam" id="1.10.1200.10:FF:000005">
    <property type="entry name" value="Nonribosomal peptide synthetase 1"/>
    <property type="match status" value="1"/>
</dbReference>
<dbReference type="GO" id="GO:0009239">
    <property type="term" value="P:enterobactin biosynthetic process"/>
    <property type="evidence" value="ECO:0007669"/>
    <property type="project" value="TreeGrafter"/>
</dbReference>
<dbReference type="SUPFAM" id="SSF47336">
    <property type="entry name" value="ACP-like"/>
    <property type="match status" value="1"/>
</dbReference>
<dbReference type="Pfam" id="PF00550">
    <property type="entry name" value="PP-binding"/>
    <property type="match status" value="1"/>
</dbReference>
<dbReference type="InterPro" id="IPR009081">
    <property type="entry name" value="PP-bd_ACP"/>
</dbReference>
<dbReference type="SUPFAM" id="SSF52777">
    <property type="entry name" value="CoA-dependent acyltransferases"/>
    <property type="match status" value="2"/>
</dbReference>
<dbReference type="EMBL" id="WJPN01000040">
    <property type="protein sequence ID" value="MRH02765.1"/>
    <property type="molecule type" value="Genomic_DNA"/>
</dbReference>
<evidence type="ECO:0000259" key="4">
    <source>
        <dbReference type="PROSITE" id="PS50075"/>
    </source>
</evidence>
<dbReference type="Pfam" id="PF00501">
    <property type="entry name" value="AMP-binding"/>
    <property type="match status" value="1"/>
</dbReference>
<evidence type="ECO:0000313" key="5">
    <source>
        <dbReference type="EMBL" id="MRH02765.1"/>
    </source>
</evidence>
<dbReference type="PROSITE" id="PS00455">
    <property type="entry name" value="AMP_BINDING"/>
    <property type="match status" value="1"/>
</dbReference>
<dbReference type="RefSeq" id="WP_153761295.1">
    <property type="nucleotide sequence ID" value="NZ_WJPM01000038.1"/>
</dbReference>
<dbReference type="CDD" id="cd19531">
    <property type="entry name" value="LCL_NRPS-like"/>
    <property type="match status" value="1"/>
</dbReference>
<dbReference type="InterPro" id="IPR020806">
    <property type="entry name" value="PKS_PP-bd"/>
</dbReference>
<dbReference type="PROSITE" id="PS00012">
    <property type="entry name" value="PHOSPHOPANTETHEINE"/>
    <property type="match status" value="1"/>
</dbReference>
<feature type="non-terminal residue" evidence="5">
    <location>
        <position position="930"/>
    </location>
</feature>
<dbReference type="FunFam" id="3.30.559.10:FF:000012">
    <property type="entry name" value="Non-ribosomal peptide synthetase"/>
    <property type="match status" value="1"/>
</dbReference>
<comment type="caution">
    <text evidence="5">The sequence shown here is derived from an EMBL/GenBank/DDBJ whole genome shotgun (WGS) entry which is preliminary data.</text>
</comment>
<dbReference type="Proteomes" id="UP000437931">
    <property type="component" value="Unassembled WGS sequence"/>
</dbReference>
<name>A0A6N7QKU0_9XANT</name>
<dbReference type="GO" id="GO:0047527">
    <property type="term" value="F:2,3-dihydroxybenzoate-serine ligase activity"/>
    <property type="evidence" value="ECO:0007669"/>
    <property type="project" value="TreeGrafter"/>
</dbReference>
<dbReference type="Pfam" id="PF00668">
    <property type="entry name" value="Condensation"/>
    <property type="match status" value="1"/>
</dbReference>
<proteinExistence type="predicted"/>
<dbReference type="Gene3D" id="2.30.38.10">
    <property type="entry name" value="Luciferase, Domain 3"/>
    <property type="match status" value="1"/>
</dbReference>
<dbReference type="InterPro" id="IPR023213">
    <property type="entry name" value="CAT-like_dom_sf"/>
</dbReference>
<dbReference type="InterPro" id="IPR036736">
    <property type="entry name" value="ACP-like_sf"/>
</dbReference>
<feature type="domain" description="Carrier" evidence="4">
    <location>
        <begin position="33"/>
        <end position="108"/>
    </location>
</feature>
<reference evidence="7 8" key="1">
    <citation type="submission" date="2019-11" db="EMBL/GenBank/DDBJ databases">
        <title>First report of rice panicle blight caused by Xanthomonas sp. in Iran.</title>
        <authorList>
            <person name="Mirghasempour S.A."/>
            <person name="Huang S."/>
            <person name="Brady C.L."/>
            <person name="Studholme D.J."/>
        </authorList>
    </citation>
    <scope>NUCLEOTIDE SEQUENCE [LARGE SCALE GENOMIC DNA]</scope>
    <source>
        <strain evidence="5 8">ASD011</strain>
        <strain evidence="7">SAM114</strain>
    </source>
</reference>
<dbReference type="GO" id="GO:0005829">
    <property type="term" value="C:cytosol"/>
    <property type="evidence" value="ECO:0007669"/>
    <property type="project" value="TreeGrafter"/>
</dbReference>
<dbReference type="InterPro" id="IPR006162">
    <property type="entry name" value="Ppantetheine_attach_site"/>
</dbReference>
<dbReference type="PANTHER" id="PTHR45527:SF1">
    <property type="entry name" value="FATTY ACID SYNTHASE"/>
    <property type="match status" value="1"/>
</dbReference>
<evidence type="ECO:0000313" key="7">
    <source>
        <dbReference type="Proteomes" id="UP000437931"/>
    </source>
</evidence>
<dbReference type="PROSITE" id="PS50075">
    <property type="entry name" value="CARRIER"/>
    <property type="match status" value="1"/>
</dbReference>
<dbReference type="SMART" id="SM00823">
    <property type="entry name" value="PKS_PP"/>
    <property type="match status" value="1"/>
</dbReference>
<dbReference type="FunFam" id="3.40.50.980:FF:000001">
    <property type="entry name" value="Non-ribosomal peptide synthetase"/>
    <property type="match status" value="1"/>
</dbReference>
<dbReference type="InterPro" id="IPR020845">
    <property type="entry name" value="AMP-binding_CS"/>
</dbReference>
<dbReference type="Gene3D" id="3.40.50.980">
    <property type="match status" value="2"/>
</dbReference>
<dbReference type="Gene3D" id="3.30.559.30">
    <property type="entry name" value="Nonribosomal peptide synthetase, condensation domain"/>
    <property type="match status" value="1"/>
</dbReference>
<dbReference type="InterPro" id="IPR001242">
    <property type="entry name" value="Condensation_dom"/>
</dbReference>
<evidence type="ECO:0000313" key="8">
    <source>
        <dbReference type="Proteomes" id="UP000439314"/>
    </source>
</evidence>
<keyword evidence="2" id="KW-0596">Phosphopantetheine</keyword>
<evidence type="ECO:0000256" key="3">
    <source>
        <dbReference type="ARBA" id="ARBA00022553"/>
    </source>
</evidence>
<dbReference type="InterPro" id="IPR000873">
    <property type="entry name" value="AMP-dep_synth/lig_dom"/>
</dbReference>
<reference evidence="6" key="2">
    <citation type="journal article" date="2020" name="Plant Dis.">
        <title>A Grain Rot of Rice in Iran Caused by a Xanthomonas Strain Closely Related to X. sacchari.</title>
        <authorList>
            <person name="Mirghasempour S.A."/>
            <person name="Huang S."/>
            <person name="Studholme D.J."/>
            <person name="Brady C.L."/>
        </authorList>
    </citation>
    <scope>NUCLEOTIDE SEQUENCE</scope>
    <source>
        <strain evidence="6">SAM114</strain>
    </source>
</reference>
<evidence type="ECO:0000313" key="6">
    <source>
        <dbReference type="EMBL" id="MRH77095.1"/>
    </source>
</evidence>
<dbReference type="AlphaFoldDB" id="A0A6N7QKU0"/>
<dbReference type="GO" id="GO:0043041">
    <property type="term" value="P:amino acid activation for nonribosomal peptide biosynthetic process"/>
    <property type="evidence" value="ECO:0007669"/>
    <property type="project" value="TreeGrafter"/>
</dbReference>
<sequence length="930" mass="100726">MLESLPLTPNGKLDRQALPAPDQAAVASRQYEAPQGEVEQALAALWQALLNLERVGRQDHFFELGGHSLLAVRLVTGVRATLGVELALREVFAHPVLAALAARVAAAGATTQEAIVPVERGEGMLPLSWAQQRLWFLDQLDHAAGAAYHIPAALRLSGMLDRTALQASLDRVVARHENLRTTFVSVEGEPRQVIAPADSGFLLIEHDLRHLQGAEQEATVAELSMGEARAPFDLAQGPLVRGRLLVLAEQEHVLLVTQHHIVSDGWSIGVLVGEVSTLYAAFLTGAADPLPALPVQYADYAAWQRRWLQGTVLDEQRAFWKDQLRDAPALLELPTDHPRPAVQRYRGARMAVRVPQSLSVQLQQLSQRHGTTLFMTLLASWSVLLGRLSGQHQVVIGSPVANRQRAEIEPLIGFFANTLALRVDLDGEPSVAALLAQVRARLLGAYAHQDLPFEQVVEAVQPVRSLSHSPVFQAMLSLNNTPGEGPLQLPGLRLAALETGTPSAQFDLSLALSETPDGLVGGLVYAADLFEPARMERLLGQWQTLLAAMVSDDTQAVSRLPLLSPDEREQVVHRFNATRMDVPQDTPIHALFQAQASRQPQALALECGDQQLSYGALNTRANQLAHRLIALGVRPDTRVAICLPRSVEMVVGILAILKAGGAYVPLDPAYPAERLAYMLADAEPVALLTQAALAEKVQHLDPTAGVARVAVDDATLALQPVHDPVVAGLSARHLAYVIYTSGSTGRPKGVMIEHRQLVASTLARTNAYASYERFLLLSSIAFDSSVAGIFGTLLKGGTLVVLEGDAGHDPQALARDIDRHRITTLLCVPSLARLILEQMEESHERSLKEIIVAGEVCPPALQRMTERFVPELALYNEYGPTEATVWATLHRTQVGLVCDPMPIGRPIANTQVYVLDAQGQPVPIGVIGEL</sequence>
<dbReference type="Gene3D" id="1.10.1200.10">
    <property type="entry name" value="ACP-like"/>
    <property type="match status" value="1"/>
</dbReference>
<dbReference type="Gene3D" id="3.30.559.10">
    <property type="entry name" value="Chloramphenicol acetyltransferase-like domain"/>
    <property type="match status" value="1"/>
</dbReference>
<dbReference type="GO" id="GO:0031177">
    <property type="term" value="F:phosphopantetheine binding"/>
    <property type="evidence" value="ECO:0007669"/>
    <property type="project" value="InterPro"/>
</dbReference>
<dbReference type="EMBL" id="WJPM01000038">
    <property type="protein sequence ID" value="MRH77095.1"/>
    <property type="molecule type" value="Genomic_DNA"/>
</dbReference>
<dbReference type="SUPFAM" id="SSF56801">
    <property type="entry name" value="Acetyl-CoA synthetase-like"/>
    <property type="match status" value="1"/>
</dbReference>
<protein>
    <submittedName>
        <fullName evidence="5">AMP-binding protein</fullName>
    </submittedName>
</protein>
<gene>
    <name evidence="5" type="ORF">GIY21_20935</name>
    <name evidence="6" type="ORF">GIY22_20920</name>
</gene>
<keyword evidence="3" id="KW-0597">Phosphoprotein</keyword>
<dbReference type="CDD" id="cd05930">
    <property type="entry name" value="A_NRPS"/>
    <property type="match status" value="1"/>
</dbReference>